<protein>
    <submittedName>
        <fullName evidence="2">Methyltransferase domain-containing protein</fullName>
    </submittedName>
</protein>
<reference evidence="3" key="1">
    <citation type="submission" date="2017-04" db="EMBL/GenBank/DDBJ databases">
        <authorList>
            <person name="Varghese N."/>
            <person name="Submissions S."/>
        </authorList>
    </citation>
    <scope>NUCLEOTIDE SEQUENCE [LARGE SCALE GENOMIC DNA]</scope>
    <source>
        <strain evidence="3">Ballard 720</strain>
    </source>
</reference>
<dbReference type="Pfam" id="PF13649">
    <property type="entry name" value="Methyltransf_25"/>
    <property type="match status" value="1"/>
</dbReference>
<evidence type="ECO:0000313" key="2">
    <source>
        <dbReference type="EMBL" id="SMF56562.1"/>
    </source>
</evidence>
<keyword evidence="2" id="KW-0808">Transferase</keyword>
<gene>
    <name evidence="2" type="ORF">SAMN06295900_110161</name>
</gene>
<dbReference type="Proteomes" id="UP000192911">
    <property type="component" value="Unassembled WGS sequence"/>
</dbReference>
<proteinExistence type="predicted"/>
<organism evidence="2 3">
    <name type="scientific">Trinickia caryophylli</name>
    <name type="common">Paraburkholderia caryophylli</name>
    <dbReference type="NCBI Taxonomy" id="28094"/>
    <lineage>
        <taxon>Bacteria</taxon>
        <taxon>Pseudomonadati</taxon>
        <taxon>Pseudomonadota</taxon>
        <taxon>Betaproteobacteria</taxon>
        <taxon>Burkholderiales</taxon>
        <taxon>Burkholderiaceae</taxon>
        <taxon>Trinickia</taxon>
    </lineage>
</organism>
<keyword evidence="2" id="KW-0489">Methyltransferase</keyword>
<evidence type="ECO:0000313" key="3">
    <source>
        <dbReference type="Proteomes" id="UP000192911"/>
    </source>
</evidence>
<sequence>MDSWNHRTAAHLASSFYDVPAFLRGGDTLKPLETDLCGDVRGRDLLHLQCHFGLDTLSWARRGAHATGVDFSTSAIAAARAIAAQVSLQARFHVADVMDLPPRLHRGFDLVVSTYGVLCWLPSLRDWARNVARCLRPGGRLVLVEFHPILDVFCNGCISGSSDYFDEAPILSRTRGSYAARECPIELTDIRWAHSLASIIDAISHSGMTIARIAEHPFCTYPLVPWLEMERDGYWWPAERTGRPPCMFSIVAEVP</sequence>
<dbReference type="CDD" id="cd02440">
    <property type="entry name" value="AdoMet_MTases"/>
    <property type="match status" value="1"/>
</dbReference>
<accession>A0A1X7FRH1</accession>
<dbReference type="GO" id="GO:0008168">
    <property type="term" value="F:methyltransferase activity"/>
    <property type="evidence" value="ECO:0007669"/>
    <property type="project" value="UniProtKB-KW"/>
</dbReference>
<dbReference type="InterPro" id="IPR029063">
    <property type="entry name" value="SAM-dependent_MTases_sf"/>
</dbReference>
<dbReference type="AlphaFoldDB" id="A0A1X7FRH1"/>
<dbReference type="PANTHER" id="PTHR43464">
    <property type="entry name" value="METHYLTRANSFERASE"/>
    <property type="match status" value="1"/>
</dbReference>
<feature type="domain" description="Methyltransferase" evidence="1">
    <location>
        <begin position="46"/>
        <end position="139"/>
    </location>
</feature>
<name>A0A1X7FRH1_TRICW</name>
<dbReference type="InterPro" id="IPR041698">
    <property type="entry name" value="Methyltransf_25"/>
</dbReference>
<dbReference type="PANTHER" id="PTHR43464:SF82">
    <property type="entry name" value="METHYLTRANSFERASE DOMAIN-CONTAINING PROTEIN"/>
    <property type="match status" value="1"/>
</dbReference>
<keyword evidence="3" id="KW-1185">Reference proteome</keyword>
<dbReference type="Gene3D" id="3.40.50.150">
    <property type="entry name" value="Vaccinia Virus protein VP39"/>
    <property type="match status" value="1"/>
</dbReference>
<dbReference type="STRING" id="28094.SAMN06295900_110161"/>
<dbReference type="GO" id="GO:0032259">
    <property type="term" value="P:methylation"/>
    <property type="evidence" value="ECO:0007669"/>
    <property type="project" value="UniProtKB-KW"/>
</dbReference>
<dbReference type="EMBL" id="FXAH01000010">
    <property type="protein sequence ID" value="SMF56562.1"/>
    <property type="molecule type" value="Genomic_DNA"/>
</dbReference>
<dbReference type="SUPFAM" id="SSF53335">
    <property type="entry name" value="S-adenosyl-L-methionine-dependent methyltransferases"/>
    <property type="match status" value="1"/>
</dbReference>
<evidence type="ECO:0000259" key="1">
    <source>
        <dbReference type="Pfam" id="PF13649"/>
    </source>
</evidence>